<dbReference type="Pfam" id="PF03320">
    <property type="entry name" value="FBPase_glpX"/>
    <property type="match status" value="1"/>
</dbReference>
<feature type="binding site" evidence="9">
    <location>
        <begin position="181"/>
        <end position="183"/>
    </location>
    <ligand>
        <name>substrate</name>
    </ligand>
</feature>
<dbReference type="OrthoDB" id="9779353at2"/>
<proteinExistence type="inferred from homology"/>
<evidence type="ECO:0000256" key="9">
    <source>
        <dbReference type="PIRSR" id="PIRSR004532-2"/>
    </source>
</evidence>
<evidence type="ECO:0000256" key="1">
    <source>
        <dbReference type="ARBA" id="ARBA00001273"/>
    </source>
</evidence>
<gene>
    <name evidence="10" type="ORF">SAMN02927928_0401</name>
</gene>
<dbReference type="Gene3D" id="3.40.190.90">
    <property type="match status" value="1"/>
</dbReference>
<comment type="similarity">
    <text evidence="2 7">Belongs to the FBPase class 2 family.</text>
</comment>
<dbReference type="GO" id="GO:0042132">
    <property type="term" value="F:fructose 1,6-bisphosphate 1-phosphatase activity"/>
    <property type="evidence" value="ECO:0007669"/>
    <property type="project" value="UniProtKB-EC"/>
</dbReference>
<feature type="binding site" evidence="9">
    <location>
        <begin position="104"/>
        <end position="106"/>
    </location>
    <ligand>
        <name>substrate</name>
    </ligand>
</feature>
<organism evidence="10 11">
    <name type="scientific">Asticcacaulis taihuensis</name>
    <dbReference type="NCBI Taxonomy" id="260084"/>
    <lineage>
        <taxon>Bacteria</taxon>
        <taxon>Pseudomonadati</taxon>
        <taxon>Pseudomonadota</taxon>
        <taxon>Alphaproteobacteria</taxon>
        <taxon>Caulobacterales</taxon>
        <taxon>Caulobacteraceae</taxon>
        <taxon>Asticcacaulis</taxon>
    </lineage>
</organism>
<dbReference type="GO" id="GO:0030388">
    <property type="term" value="P:fructose 1,6-bisphosphate metabolic process"/>
    <property type="evidence" value="ECO:0007669"/>
    <property type="project" value="TreeGrafter"/>
</dbReference>
<dbReference type="GO" id="GO:0005829">
    <property type="term" value="C:cytosol"/>
    <property type="evidence" value="ECO:0007669"/>
    <property type="project" value="TreeGrafter"/>
</dbReference>
<feature type="binding site" evidence="8">
    <location>
        <position position="104"/>
    </location>
    <ligand>
        <name>Mn(2+)</name>
        <dbReference type="ChEBI" id="CHEBI:29035"/>
        <label>2</label>
    </ligand>
</feature>
<dbReference type="NCBIfam" id="TIGR00330">
    <property type="entry name" value="glpX"/>
    <property type="match status" value="1"/>
</dbReference>
<dbReference type="GO" id="GO:0006071">
    <property type="term" value="P:glycerol metabolic process"/>
    <property type="evidence" value="ECO:0007669"/>
    <property type="project" value="InterPro"/>
</dbReference>
<evidence type="ECO:0000256" key="2">
    <source>
        <dbReference type="ARBA" id="ARBA00008989"/>
    </source>
</evidence>
<dbReference type="GO" id="GO:0006094">
    <property type="term" value="P:gluconeogenesis"/>
    <property type="evidence" value="ECO:0007669"/>
    <property type="project" value="InterPro"/>
</dbReference>
<feature type="binding site" evidence="8">
    <location>
        <position position="73"/>
    </location>
    <ligand>
        <name>Mn(2+)</name>
        <dbReference type="ChEBI" id="CHEBI:29035"/>
        <label>1</label>
    </ligand>
</feature>
<keyword evidence="4" id="KW-0378">Hydrolase</keyword>
<dbReference type="AlphaFoldDB" id="A0A1G4PIZ7"/>
<accession>A0A1G4PIZ7</accession>
<keyword evidence="3 8" id="KW-0479">Metal-binding</keyword>
<feature type="binding site" evidence="8">
    <location>
        <position position="230"/>
    </location>
    <ligand>
        <name>Mn(2+)</name>
        <dbReference type="ChEBI" id="CHEBI:29035"/>
        <label>2</label>
    </ligand>
</feature>
<comment type="catalytic activity">
    <reaction evidence="1">
        <text>beta-D-fructose 1,6-bisphosphate + H2O = beta-D-fructose 6-phosphate + phosphate</text>
        <dbReference type="Rhea" id="RHEA:11064"/>
        <dbReference type="ChEBI" id="CHEBI:15377"/>
        <dbReference type="ChEBI" id="CHEBI:32966"/>
        <dbReference type="ChEBI" id="CHEBI:43474"/>
        <dbReference type="ChEBI" id="CHEBI:57634"/>
        <dbReference type="EC" id="3.1.3.11"/>
    </reaction>
</comment>
<dbReference type="GO" id="GO:0046872">
    <property type="term" value="F:metal ion binding"/>
    <property type="evidence" value="ECO:0007669"/>
    <property type="project" value="UniProtKB-KW"/>
</dbReference>
<dbReference type="Proteomes" id="UP000199150">
    <property type="component" value="Unassembled WGS sequence"/>
</dbReference>
<sequence length="336" mass="35617">MPETADFAKDTRRGHATDFDLSLDIVRVAEEAAIACFAQIGRGDEKAADQAAVDAMRTALNSIEMDGRIVIGEGERDEAPMLYIGETVGTGKGPAIDIALDPLEGTTLAAKAMANALAVIAFAPRGGLLHAPDTYMDKLAIGPGYAEGVVDLDWTPEENVRSLARAKGVDVSEIVACVLDRPRHDGIITSLRKAGARVHLITDGDVAGVIHTAQPETGIDIYLGQGGAPEGVLACAALKCVGGQFQGRLVFRNGDEKERAARLGLTDFDRKYTLNDLVSSDAVFIATGVTHGALLRGVQKETTARGEVFLTTESLVMISKTHTVRKLSMRRPLVVG</sequence>
<evidence type="ECO:0000256" key="4">
    <source>
        <dbReference type="ARBA" id="ARBA00022801"/>
    </source>
</evidence>
<dbReference type="SUPFAM" id="SSF56655">
    <property type="entry name" value="Carbohydrate phosphatase"/>
    <property type="match status" value="1"/>
</dbReference>
<dbReference type="CDD" id="cd01516">
    <property type="entry name" value="FBPase_glpX"/>
    <property type="match status" value="1"/>
</dbReference>
<feature type="binding site" evidence="8">
    <location>
        <position position="101"/>
    </location>
    <ligand>
        <name>Mn(2+)</name>
        <dbReference type="ChEBI" id="CHEBI:29035"/>
        <label>2</label>
    </ligand>
</feature>
<dbReference type="EMBL" id="FMTS01000001">
    <property type="protein sequence ID" value="SCW32058.1"/>
    <property type="molecule type" value="Genomic_DNA"/>
</dbReference>
<feature type="binding site" evidence="9">
    <location>
        <position position="135"/>
    </location>
    <ligand>
        <name>substrate</name>
    </ligand>
</feature>
<keyword evidence="5 8" id="KW-0464">Manganese</keyword>
<evidence type="ECO:0000256" key="7">
    <source>
        <dbReference type="PIRNR" id="PIRNR004532"/>
    </source>
</evidence>
<dbReference type="PIRSF" id="PIRSF004532">
    <property type="entry name" value="GlpX"/>
    <property type="match status" value="1"/>
</dbReference>
<evidence type="ECO:0000256" key="3">
    <source>
        <dbReference type="ARBA" id="ARBA00022723"/>
    </source>
</evidence>
<feature type="binding site" evidence="8">
    <location>
        <position position="49"/>
    </location>
    <ligand>
        <name>Mn(2+)</name>
        <dbReference type="ChEBI" id="CHEBI:29035"/>
        <label>1</label>
    </ligand>
</feature>
<dbReference type="Gene3D" id="3.30.540.10">
    <property type="entry name" value="Fructose-1,6-Bisphosphatase, subunit A, domain 1"/>
    <property type="match status" value="1"/>
</dbReference>
<dbReference type="PANTHER" id="PTHR30447">
    <property type="entry name" value="FRUCTOSE-1,6-BISPHOSPHATASE CLASS 2"/>
    <property type="match status" value="1"/>
</dbReference>
<dbReference type="STRING" id="260084.SAMN02927928_0401"/>
<name>A0A1G4PIZ7_9CAUL</name>
<evidence type="ECO:0000256" key="8">
    <source>
        <dbReference type="PIRSR" id="PIRSR004532-1"/>
    </source>
</evidence>
<comment type="cofactor">
    <cofactor evidence="8">
        <name>Mn(2+)</name>
        <dbReference type="ChEBI" id="CHEBI:29035"/>
    </cofactor>
</comment>
<evidence type="ECO:0000256" key="6">
    <source>
        <dbReference type="ARBA" id="ARBA00023277"/>
    </source>
</evidence>
<dbReference type="InterPro" id="IPR004464">
    <property type="entry name" value="FBPase_class-2/SBPase"/>
</dbReference>
<evidence type="ECO:0000313" key="10">
    <source>
        <dbReference type="EMBL" id="SCW32058.1"/>
    </source>
</evidence>
<dbReference type="RefSeq" id="WP_090643042.1">
    <property type="nucleotide sequence ID" value="NZ_CBCRYE010000001.1"/>
</dbReference>
<feature type="binding site" evidence="9">
    <location>
        <begin position="203"/>
        <end position="205"/>
    </location>
    <ligand>
        <name>substrate</name>
    </ligand>
</feature>
<evidence type="ECO:0000256" key="5">
    <source>
        <dbReference type="ARBA" id="ARBA00023211"/>
    </source>
</evidence>
<reference evidence="11" key="1">
    <citation type="submission" date="2016-10" db="EMBL/GenBank/DDBJ databases">
        <authorList>
            <person name="Varghese N."/>
            <person name="Submissions S."/>
        </authorList>
    </citation>
    <scope>NUCLEOTIDE SEQUENCE [LARGE SCALE GENOMIC DNA]</scope>
    <source>
        <strain evidence="11">CGMCC 1.3431</strain>
    </source>
</reference>
<protein>
    <recommendedName>
        <fullName evidence="7">Fructose-1,6-bisphosphatase</fullName>
    </recommendedName>
</protein>
<evidence type="ECO:0000313" key="11">
    <source>
        <dbReference type="Proteomes" id="UP000199150"/>
    </source>
</evidence>
<dbReference type="PANTHER" id="PTHR30447:SF0">
    <property type="entry name" value="FRUCTOSE-1,6-BISPHOSPHATASE 1 CLASS 2-RELATED"/>
    <property type="match status" value="1"/>
</dbReference>
<feature type="binding site" evidence="9">
    <location>
        <position position="227"/>
    </location>
    <ligand>
        <name>substrate</name>
    </ligand>
</feature>
<keyword evidence="6 7" id="KW-0119">Carbohydrate metabolism</keyword>
<keyword evidence="11" id="KW-1185">Reference proteome</keyword>